<proteinExistence type="predicted"/>
<dbReference type="GO" id="GO:0016757">
    <property type="term" value="F:glycosyltransferase activity"/>
    <property type="evidence" value="ECO:0007669"/>
    <property type="project" value="TreeGrafter"/>
</dbReference>
<protein>
    <recommendedName>
        <fullName evidence="3">Glycosyltransferase</fullName>
    </recommendedName>
</protein>
<comment type="caution">
    <text evidence="1">The sequence shown here is derived from an EMBL/GenBank/DDBJ whole genome shotgun (WGS) entry which is preliminary data.</text>
</comment>
<dbReference type="Pfam" id="PF13528">
    <property type="entry name" value="Glyco_trans_1_3"/>
    <property type="match status" value="2"/>
</dbReference>
<dbReference type="Gene3D" id="3.40.50.2000">
    <property type="entry name" value="Glycogen Phosphorylase B"/>
    <property type="match status" value="2"/>
</dbReference>
<evidence type="ECO:0008006" key="3">
    <source>
        <dbReference type="Google" id="ProtNLM"/>
    </source>
</evidence>
<reference evidence="1" key="1">
    <citation type="submission" date="2021-08" db="EMBL/GenBank/DDBJ databases">
        <title>Comparative analyses of Brucepasteria parasyntrophica and Teretinema zuelzerae.</title>
        <authorList>
            <person name="Song Y."/>
            <person name="Brune A."/>
        </authorList>
    </citation>
    <scope>NUCLEOTIDE SEQUENCE</scope>
    <source>
        <strain evidence="1">DSM 1903</strain>
    </source>
</reference>
<organism evidence="1 2">
    <name type="scientific">Teretinema zuelzerae</name>
    <dbReference type="NCBI Taxonomy" id="156"/>
    <lineage>
        <taxon>Bacteria</taxon>
        <taxon>Pseudomonadati</taxon>
        <taxon>Spirochaetota</taxon>
        <taxon>Spirochaetia</taxon>
        <taxon>Spirochaetales</taxon>
        <taxon>Treponemataceae</taxon>
        <taxon>Teretinema</taxon>
    </lineage>
</organism>
<dbReference type="AlphaFoldDB" id="A0AAE3EJ71"/>
<name>A0AAE3EJ71_9SPIR</name>
<gene>
    <name evidence="1" type="ORF">K7J14_13485</name>
</gene>
<dbReference type="Proteomes" id="UP001198163">
    <property type="component" value="Unassembled WGS sequence"/>
</dbReference>
<evidence type="ECO:0000313" key="2">
    <source>
        <dbReference type="Proteomes" id="UP001198163"/>
    </source>
</evidence>
<dbReference type="RefSeq" id="WP_230757363.1">
    <property type="nucleotide sequence ID" value="NZ_JAINWA010000003.1"/>
</dbReference>
<dbReference type="PANTHER" id="PTHR21015:SF22">
    <property type="entry name" value="GLYCOSYLTRANSFERASE"/>
    <property type="match status" value="1"/>
</dbReference>
<dbReference type="PANTHER" id="PTHR21015">
    <property type="entry name" value="UDP-N-ACETYLGLUCOSAMINE--N-ACETYLMURAMYL-(PENTAPEPTIDE) PYROPHOSPHORYL-UNDECAPRENOL N-ACETYLGLUCOSAMINE TRANSFERASE 1"/>
    <property type="match status" value="1"/>
</dbReference>
<dbReference type="SUPFAM" id="SSF53756">
    <property type="entry name" value="UDP-Glycosyltransferase/glycogen phosphorylase"/>
    <property type="match status" value="1"/>
</dbReference>
<dbReference type="EMBL" id="JAINWA010000003">
    <property type="protein sequence ID" value="MCD1655704.1"/>
    <property type="molecule type" value="Genomic_DNA"/>
</dbReference>
<evidence type="ECO:0000313" key="1">
    <source>
        <dbReference type="EMBL" id="MCD1655704.1"/>
    </source>
</evidence>
<accession>A0AAE3EJ71</accession>
<keyword evidence="2" id="KW-1185">Reference proteome</keyword>
<sequence>MHIVLSINGEGRGHLSRSIALAEALERRHRISFCAPAHLAGELAARFNGSRIIEIPYLAFEQKGFAIDYPKTIAKNFSLFVDSSAVQNRLASEFRLIGAEGILSDFEPFASRTAKRLGLPVLQLNHPGIVSRVASFSPAAIASRLVARYMMDCSDQTLLCSFFSGDVGPIIRKALRDKPLSNGGRFVAYVKDRYRGILEPLFESLGAERFSVFPDPDKDYESELAACSGLIAPAGHQSISEALALGKPAFVIPVKGQFEQELNARKLRESGFGDWAYFEDVSLRLPAFVSRIESYHAKLDEARASPGPDARGFWACSDDTLRAASLAESFFEAAAARSRLASRRPAGVLAGSFSFSNFPLIRF</sequence>